<dbReference type="PANTHER" id="PTHR46300">
    <property type="entry name" value="P450, PUTATIVE (EUROFUNG)-RELATED-RELATED"/>
    <property type="match status" value="1"/>
</dbReference>
<feature type="transmembrane region" description="Helical" evidence="15">
    <location>
        <begin position="20"/>
        <end position="41"/>
    </location>
</feature>
<evidence type="ECO:0000256" key="14">
    <source>
        <dbReference type="RuleBase" id="RU000461"/>
    </source>
</evidence>
<dbReference type="InterPro" id="IPR017972">
    <property type="entry name" value="Cyt_P450_CS"/>
</dbReference>
<dbReference type="GO" id="GO:0016705">
    <property type="term" value="F:oxidoreductase activity, acting on paired donors, with incorporation or reduction of molecular oxygen"/>
    <property type="evidence" value="ECO:0007669"/>
    <property type="project" value="InterPro"/>
</dbReference>
<evidence type="ECO:0000256" key="15">
    <source>
        <dbReference type="SAM" id="Phobius"/>
    </source>
</evidence>
<keyword evidence="11 14" id="KW-0503">Monooxygenase</keyword>
<protein>
    <recommendedName>
        <fullName evidence="18">Cytochrome P450</fullName>
    </recommendedName>
</protein>
<dbReference type="Gene3D" id="1.10.630.10">
    <property type="entry name" value="Cytochrome P450"/>
    <property type="match status" value="1"/>
</dbReference>
<accession>A0A4R0RV89</accession>
<keyword evidence="6 15" id="KW-0812">Transmembrane</keyword>
<dbReference type="GO" id="GO:0004497">
    <property type="term" value="F:monooxygenase activity"/>
    <property type="evidence" value="ECO:0007669"/>
    <property type="project" value="UniProtKB-KW"/>
</dbReference>
<reference evidence="16 17" key="1">
    <citation type="submission" date="2018-11" db="EMBL/GenBank/DDBJ databases">
        <title>Genome assembly of Steccherinum ochraceum LE-BIN_3174, the white-rot fungus of the Steccherinaceae family (The Residual Polyporoid clade, Polyporales, Basidiomycota).</title>
        <authorList>
            <person name="Fedorova T.V."/>
            <person name="Glazunova O.A."/>
            <person name="Landesman E.O."/>
            <person name="Moiseenko K.V."/>
            <person name="Psurtseva N.V."/>
            <person name="Savinova O.S."/>
            <person name="Shakhova N.V."/>
            <person name="Tyazhelova T.V."/>
            <person name="Vasina D.V."/>
        </authorList>
    </citation>
    <scope>NUCLEOTIDE SEQUENCE [LARGE SCALE GENOMIC DNA]</scope>
    <source>
        <strain evidence="16 17">LE-BIN_3174</strain>
    </source>
</reference>
<evidence type="ECO:0000313" key="16">
    <source>
        <dbReference type="EMBL" id="TCD70585.1"/>
    </source>
</evidence>
<comment type="caution">
    <text evidence="16">The sequence shown here is derived from an EMBL/GenBank/DDBJ whole genome shotgun (WGS) entry which is preliminary data.</text>
</comment>
<evidence type="ECO:0000256" key="7">
    <source>
        <dbReference type="ARBA" id="ARBA00022723"/>
    </source>
</evidence>
<evidence type="ECO:0000256" key="9">
    <source>
        <dbReference type="ARBA" id="ARBA00023002"/>
    </source>
</evidence>
<evidence type="ECO:0000256" key="13">
    <source>
        <dbReference type="PIRSR" id="PIRSR602401-1"/>
    </source>
</evidence>
<evidence type="ECO:0000256" key="1">
    <source>
        <dbReference type="ARBA" id="ARBA00001971"/>
    </source>
</evidence>
<comment type="subcellular location">
    <subcellularLocation>
        <location evidence="2">Membrane</location>
    </subcellularLocation>
</comment>
<dbReference type="CDD" id="cd11065">
    <property type="entry name" value="CYP64-like"/>
    <property type="match status" value="1"/>
</dbReference>
<dbReference type="InterPro" id="IPR036396">
    <property type="entry name" value="Cyt_P450_sf"/>
</dbReference>
<feature type="binding site" description="axial binding residue" evidence="13">
    <location>
        <position position="445"/>
    </location>
    <ligand>
        <name>heme</name>
        <dbReference type="ChEBI" id="CHEBI:30413"/>
    </ligand>
    <ligandPart>
        <name>Fe</name>
        <dbReference type="ChEBI" id="CHEBI:18248"/>
    </ligandPart>
</feature>
<dbReference type="PANTHER" id="PTHR46300:SF1">
    <property type="entry name" value="P450, PUTATIVE (EUROFUNG)-RELATED"/>
    <property type="match status" value="1"/>
</dbReference>
<keyword evidence="5 13" id="KW-0349">Heme</keyword>
<keyword evidence="8 15" id="KW-1133">Transmembrane helix</keyword>
<dbReference type="Pfam" id="PF00067">
    <property type="entry name" value="p450"/>
    <property type="match status" value="1"/>
</dbReference>
<keyword evidence="9 14" id="KW-0560">Oxidoreductase</keyword>
<dbReference type="GO" id="GO:0020037">
    <property type="term" value="F:heme binding"/>
    <property type="evidence" value="ECO:0007669"/>
    <property type="project" value="InterPro"/>
</dbReference>
<organism evidence="16 17">
    <name type="scientific">Steccherinum ochraceum</name>
    <dbReference type="NCBI Taxonomy" id="92696"/>
    <lineage>
        <taxon>Eukaryota</taxon>
        <taxon>Fungi</taxon>
        <taxon>Dikarya</taxon>
        <taxon>Basidiomycota</taxon>
        <taxon>Agaricomycotina</taxon>
        <taxon>Agaricomycetes</taxon>
        <taxon>Polyporales</taxon>
        <taxon>Steccherinaceae</taxon>
        <taxon>Steccherinum</taxon>
    </lineage>
</organism>
<keyword evidence="7 13" id="KW-0479">Metal-binding</keyword>
<dbReference type="AlphaFoldDB" id="A0A4R0RV89"/>
<dbReference type="InterPro" id="IPR050364">
    <property type="entry name" value="Cytochrome_P450_fung"/>
</dbReference>
<comment type="pathway">
    <text evidence="3">Secondary metabolite biosynthesis.</text>
</comment>
<evidence type="ECO:0000256" key="2">
    <source>
        <dbReference type="ARBA" id="ARBA00004370"/>
    </source>
</evidence>
<dbReference type="SUPFAM" id="SSF48264">
    <property type="entry name" value="Cytochrome P450"/>
    <property type="match status" value="1"/>
</dbReference>
<evidence type="ECO:0000256" key="10">
    <source>
        <dbReference type="ARBA" id="ARBA00023004"/>
    </source>
</evidence>
<name>A0A4R0RV89_9APHY</name>
<evidence type="ECO:0000256" key="11">
    <source>
        <dbReference type="ARBA" id="ARBA00023033"/>
    </source>
</evidence>
<comment type="cofactor">
    <cofactor evidence="1 13">
        <name>heme</name>
        <dbReference type="ChEBI" id="CHEBI:30413"/>
    </cofactor>
</comment>
<dbReference type="GO" id="GO:0005506">
    <property type="term" value="F:iron ion binding"/>
    <property type="evidence" value="ECO:0007669"/>
    <property type="project" value="InterPro"/>
</dbReference>
<evidence type="ECO:0000256" key="4">
    <source>
        <dbReference type="ARBA" id="ARBA00010617"/>
    </source>
</evidence>
<dbReference type="PROSITE" id="PS00086">
    <property type="entry name" value="CYTOCHROME_P450"/>
    <property type="match status" value="1"/>
</dbReference>
<dbReference type="Proteomes" id="UP000292702">
    <property type="component" value="Unassembled WGS sequence"/>
</dbReference>
<proteinExistence type="inferred from homology"/>
<dbReference type="GO" id="GO:0016020">
    <property type="term" value="C:membrane"/>
    <property type="evidence" value="ECO:0007669"/>
    <property type="project" value="UniProtKB-SubCell"/>
</dbReference>
<evidence type="ECO:0000256" key="3">
    <source>
        <dbReference type="ARBA" id="ARBA00005179"/>
    </source>
</evidence>
<keyword evidence="10 13" id="KW-0408">Iron</keyword>
<comment type="similarity">
    <text evidence="4 14">Belongs to the cytochrome P450 family.</text>
</comment>
<dbReference type="STRING" id="92696.A0A4R0RV89"/>
<dbReference type="OrthoDB" id="2789670at2759"/>
<dbReference type="EMBL" id="RWJN01000018">
    <property type="protein sequence ID" value="TCD70585.1"/>
    <property type="molecule type" value="Genomic_DNA"/>
</dbReference>
<evidence type="ECO:0000256" key="12">
    <source>
        <dbReference type="ARBA" id="ARBA00023136"/>
    </source>
</evidence>
<gene>
    <name evidence="16" type="ORF">EIP91_002615</name>
</gene>
<evidence type="ECO:0000313" key="17">
    <source>
        <dbReference type="Proteomes" id="UP000292702"/>
    </source>
</evidence>
<keyword evidence="17" id="KW-1185">Reference proteome</keyword>
<dbReference type="PRINTS" id="PR00463">
    <property type="entry name" value="EP450I"/>
</dbReference>
<evidence type="ECO:0000256" key="6">
    <source>
        <dbReference type="ARBA" id="ARBA00022692"/>
    </source>
</evidence>
<evidence type="ECO:0000256" key="8">
    <source>
        <dbReference type="ARBA" id="ARBA00022989"/>
    </source>
</evidence>
<evidence type="ECO:0008006" key="18">
    <source>
        <dbReference type="Google" id="ProtNLM"/>
    </source>
</evidence>
<evidence type="ECO:0000256" key="5">
    <source>
        <dbReference type="ARBA" id="ARBA00022617"/>
    </source>
</evidence>
<dbReference type="InterPro" id="IPR002401">
    <property type="entry name" value="Cyt_P450_E_grp-I"/>
</dbReference>
<sequence>MTVLSTWRSALGGASDDPYSYAALGYLSLLLGVATVGYFALWRGTSQFSNVPLPPGPAPGWKHTSPMFRSFDYLIQTYGPVVTLKRGNNVQIVIGSYQAALDIMQKHGSDLADRPPAVSANDILSGGKRTLLLRAGKRMTSYRKALHSSLQPLSAAQYEPLQFKNAKNYVLDILRDPDNHLAHARKYAAGLILTLTYGKMTATSYDDSDVVNINRGIGRLMSVMKGFPWPVDRYPLLRFLPLPHVRMLRKYHEDEVGLFMGQVETVRKGLINHTVAPNFTEYLLEHQKELELDDEELAYLAGSMYGAGSDTTGSGLGIVTMAAACHPDEQAKVQAEIDAVVGHDRVPNFEDLKSLPLTAAFATEAHRWRPILPMGINHRSMKDIAWNGYVIPAGATVSGIAWSIMRDPDVFPDPEEFRPSRWLASNGALRDDLRHFDFGFGRRVCPGIHVAERSLTMTTAQLLWACSISQDAKNPIDTSGFTDVPITHPLPFKVQFTPRIDNVHHIIESD</sequence>
<dbReference type="InterPro" id="IPR001128">
    <property type="entry name" value="Cyt_P450"/>
</dbReference>
<keyword evidence="12 15" id="KW-0472">Membrane</keyword>